<name>A0ABV6EWQ1_9BRAD</name>
<keyword evidence="5" id="KW-0413">Isomerase</keyword>
<evidence type="ECO:0000256" key="9">
    <source>
        <dbReference type="PROSITE-ProRule" id="PRU00560"/>
    </source>
</evidence>
<dbReference type="PANTHER" id="PTHR11070:SF45">
    <property type="entry name" value="DNA 3'-5' HELICASE"/>
    <property type="match status" value="1"/>
</dbReference>
<dbReference type="EC" id="5.6.2.4" evidence="7"/>
<evidence type="ECO:0000256" key="2">
    <source>
        <dbReference type="ARBA" id="ARBA00022801"/>
    </source>
</evidence>
<keyword evidence="11" id="KW-0540">Nuclease</keyword>
<evidence type="ECO:0000256" key="7">
    <source>
        <dbReference type="ARBA" id="ARBA00034808"/>
    </source>
</evidence>
<keyword evidence="4 9" id="KW-0067">ATP-binding</keyword>
<dbReference type="Pfam" id="PF00580">
    <property type="entry name" value="UvrD-helicase"/>
    <property type="match status" value="1"/>
</dbReference>
<dbReference type="SUPFAM" id="SSF52540">
    <property type="entry name" value="P-loop containing nucleoside triphosphate hydrolases"/>
    <property type="match status" value="1"/>
</dbReference>
<keyword evidence="12" id="KW-1185">Reference proteome</keyword>
<dbReference type="Pfam" id="PF13361">
    <property type="entry name" value="UvrD_C"/>
    <property type="match status" value="1"/>
</dbReference>
<dbReference type="Proteomes" id="UP001589775">
    <property type="component" value="Unassembled WGS sequence"/>
</dbReference>
<dbReference type="InterPro" id="IPR027417">
    <property type="entry name" value="P-loop_NTPase"/>
</dbReference>
<comment type="caution">
    <text evidence="11">The sequence shown here is derived from an EMBL/GenBank/DDBJ whole genome shotgun (WGS) entry which is preliminary data.</text>
</comment>
<evidence type="ECO:0000256" key="1">
    <source>
        <dbReference type="ARBA" id="ARBA00022741"/>
    </source>
</evidence>
<evidence type="ECO:0000313" key="12">
    <source>
        <dbReference type="Proteomes" id="UP001589775"/>
    </source>
</evidence>
<keyword evidence="1 9" id="KW-0547">Nucleotide-binding</keyword>
<feature type="domain" description="UvrD-like helicase ATP-binding" evidence="10">
    <location>
        <begin position="236"/>
        <end position="508"/>
    </location>
</feature>
<feature type="binding site" evidence="9">
    <location>
        <begin position="257"/>
        <end position="264"/>
    </location>
    <ligand>
        <name>ATP</name>
        <dbReference type="ChEBI" id="CHEBI:30616"/>
    </ligand>
</feature>
<dbReference type="InterPro" id="IPR035093">
    <property type="entry name" value="RelE/ParE_toxin_dom_sf"/>
</dbReference>
<comment type="catalytic activity">
    <reaction evidence="8">
        <text>ATP + H2O = ADP + phosphate + H(+)</text>
        <dbReference type="Rhea" id="RHEA:13065"/>
        <dbReference type="ChEBI" id="CHEBI:15377"/>
        <dbReference type="ChEBI" id="CHEBI:15378"/>
        <dbReference type="ChEBI" id="CHEBI:30616"/>
        <dbReference type="ChEBI" id="CHEBI:43474"/>
        <dbReference type="ChEBI" id="CHEBI:456216"/>
        <dbReference type="EC" id="5.6.2.4"/>
    </reaction>
</comment>
<evidence type="ECO:0000313" key="11">
    <source>
        <dbReference type="EMBL" id="MFC0242635.1"/>
    </source>
</evidence>
<keyword evidence="11" id="KW-0269">Exonuclease</keyword>
<evidence type="ECO:0000256" key="6">
    <source>
        <dbReference type="ARBA" id="ARBA00034617"/>
    </source>
</evidence>
<organism evidence="11 12">
    <name type="scientific">Rhodopseudomonas telluris</name>
    <dbReference type="NCBI Taxonomy" id="644215"/>
    <lineage>
        <taxon>Bacteria</taxon>
        <taxon>Pseudomonadati</taxon>
        <taxon>Pseudomonadota</taxon>
        <taxon>Alphaproteobacteria</taxon>
        <taxon>Hyphomicrobiales</taxon>
        <taxon>Nitrobacteraceae</taxon>
        <taxon>Rhodopseudomonas</taxon>
    </lineage>
</organism>
<sequence length="696" mass="77395">MEFRIADTFTESLSRLTAQEQKAAKTTAFDLQLNPASPGLSFHKLDRAKDANFWSVRVNADVRLIVHRTASSLLLVYVDHHDDAYKWAERRKIERHPTTGAMQLVEVRERIQEVEIVRPKEAAEPAPAPSSSAKPKLFDNLRKFELMAFGVPEEWVNDVRTATEDTLFDIIAHLPQEAQEALLKLAVGEKPEPPPPAPAEADPFAHPDAQRRFRVLTNVEELERALDYPWDKWAVFLHPSQAALVERSYSGPTRVSGSAGTGKTIVALHRAVHLARSNPHAQVLLTTFSRALANALRVRLVTLAGNESTIASRVMVKSLSAVGYDLYSHRFGKPNIAPPELIRELLTKAAVEVDGHKFSLHFLFGEWSDVVDAWQLKSWEAYRDVSRLGRKTRIGGKQREILWAIFERLRAGLSEKGAVTWADVFGRLAGDLAMGGRTPFDYAVVDEAQDLGVAEARFLGALAGDKSDGLFFAGDLGQRIFQQPFSWKALGLDVRGRSFTLRINYRTSHQIRIHADRLLPATVSDVDGNAEGRRGTVSMFDGPVPKVAVFSSQEKEQAAVGQWIKEQLRHGCRPHEIGVFVRSDPQLSRVRRALDLAGIAGSEPSEEGGSVEGAVTISTMHFAKGLEFRAVAVMGCDDEVIPLQERIESVADDADLEEVYDTERHLLYVACTRARDHLMVTGVEPASEFLDDFLNR</sequence>
<gene>
    <name evidence="11" type="ORF">ACFFJ6_19230</name>
</gene>
<dbReference type="InterPro" id="IPR014017">
    <property type="entry name" value="DNA_helicase_UvrD-like_C"/>
</dbReference>
<keyword evidence="2 9" id="KW-0378">Hydrolase</keyword>
<accession>A0ABV6EWQ1</accession>
<dbReference type="Gene3D" id="3.30.2310.20">
    <property type="entry name" value="RelE-like"/>
    <property type="match status" value="1"/>
</dbReference>
<reference evidence="11 12" key="1">
    <citation type="submission" date="2024-09" db="EMBL/GenBank/DDBJ databases">
        <authorList>
            <person name="Sun Q."/>
            <person name="Mori K."/>
        </authorList>
    </citation>
    <scope>NUCLEOTIDE SEQUENCE [LARGE SCALE GENOMIC DNA]</scope>
    <source>
        <strain evidence="11 12">KCTC 23279</strain>
    </source>
</reference>
<dbReference type="InterPro" id="IPR000212">
    <property type="entry name" value="DNA_helicase_UvrD/REP"/>
</dbReference>
<dbReference type="SUPFAM" id="SSF143011">
    <property type="entry name" value="RelE-like"/>
    <property type="match status" value="1"/>
</dbReference>
<dbReference type="EMBL" id="JBHLWM010000008">
    <property type="protein sequence ID" value="MFC0242635.1"/>
    <property type="molecule type" value="Genomic_DNA"/>
</dbReference>
<dbReference type="RefSeq" id="WP_378390801.1">
    <property type="nucleotide sequence ID" value="NZ_JBHLWM010000008.1"/>
</dbReference>
<dbReference type="PROSITE" id="PS51198">
    <property type="entry name" value="UVRD_HELICASE_ATP_BIND"/>
    <property type="match status" value="1"/>
</dbReference>
<comment type="catalytic activity">
    <reaction evidence="6">
        <text>Couples ATP hydrolysis with the unwinding of duplex DNA by translocating in the 3'-5' direction.</text>
        <dbReference type="EC" id="5.6.2.4"/>
    </reaction>
</comment>
<proteinExistence type="predicted"/>
<dbReference type="GO" id="GO:0004527">
    <property type="term" value="F:exonuclease activity"/>
    <property type="evidence" value="ECO:0007669"/>
    <property type="project" value="UniProtKB-KW"/>
</dbReference>
<evidence type="ECO:0000256" key="4">
    <source>
        <dbReference type="ARBA" id="ARBA00022840"/>
    </source>
</evidence>
<evidence type="ECO:0000256" key="8">
    <source>
        <dbReference type="ARBA" id="ARBA00048988"/>
    </source>
</evidence>
<evidence type="ECO:0000256" key="5">
    <source>
        <dbReference type="ARBA" id="ARBA00023235"/>
    </source>
</evidence>
<evidence type="ECO:0000256" key="3">
    <source>
        <dbReference type="ARBA" id="ARBA00022806"/>
    </source>
</evidence>
<protein>
    <recommendedName>
        <fullName evidence="7">DNA 3'-5' helicase</fullName>
        <ecNumber evidence="7">5.6.2.4</ecNumber>
    </recommendedName>
</protein>
<evidence type="ECO:0000259" key="10">
    <source>
        <dbReference type="PROSITE" id="PS51198"/>
    </source>
</evidence>
<dbReference type="Gene3D" id="3.40.50.300">
    <property type="entry name" value="P-loop containing nucleotide triphosphate hydrolases"/>
    <property type="match status" value="2"/>
</dbReference>
<dbReference type="PANTHER" id="PTHR11070">
    <property type="entry name" value="UVRD / RECB / PCRA DNA HELICASE FAMILY MEMBER"/>
    <property type="match status" value="1"/>
</dbReference>
<dbReference type="InterPro" id="IPR014016">
    <property type="entry name" value="UvrD-like_ATP-bd"/>
</dbReference>
<keyword evidence="3 9" id="KW-0347">Helicase</keyword>